<feature type="domain" description="Transcription regulator PadR C-terminal" evidence="2">
    <location>
        <begin position="118"/>
        <end position="198"/>
    </location>
</feature>
<dbReference type="InterPro" id="IPR036388">
    <property type="entry name" value="WH-like_DNA-bd_sf"/>
</dbReference>
<evidence type="ECO:0000259" key="1">
    <source>
        <dbReference type="Pfam" id="PF03551"/>
    </source>
</evidence>
<organism evidence="3 4">
    <name type="scientific">Bacillus carboniphilus</name>
    <dbReference type="NCBI Taxonomy" id="86663"/>
    <lineage>
        <taxon>Bacteria</taxon>
        <taxon>Bacillati</taxon>
        <taxon>Bacillota</taxon>
        <taxon>Bacilli</taxon>
        <taxon>Bacillales</taxon>
        <taxon>Bacillaceae</taxon>
        <taxon>Bacillus</taxon>
    </lineage>
</organism>
<feature type="domain" description="Transcription regulator PadR N-terminal" evidence="1">
    <location>
        <begin position="32"/>
        <end position="106"/>
    </location>
</feature>
<dbReference type="Pfam" id="PF03551">
    <property type="entry name" value="PadR"/>
    <property type="match status" value="1"/>
</dbReference>
<dbReference type="InterPro" id="IPR018309">
    <property type="entry name" value="Tscrpt_reg_PadR_C"/>
</dbReference>
<reference evidence="3 4" key="1">
    <citation type="submission" date="2023-06" db="EMBL/GenBank/DDBJ databases">
        <title>Five Gram-positive bacteria isolated from mangrove sediments in Shenzhen, Guangdong, China.</title>
        <authorList>
            <person name="Yu S."/>
            <person name="Zheng W."/>
            <person name="Huang Y."/>
        </authorList>
    </citation>
    <scope>NUCLEOTIDE SEQUENCE [LARGE SCALE GENOMIC DNA]</scope>
    <source>
        <strain evidence="3 4">SaN35-3</strain>
    </source>
</reference>
<dbReference type="Pfam" id="PF10400">
    <property type="entry name" value="Vir_act_alpha_C"/>
    <property type="match status" value="1"/>
</dbReference>
<dbReference type="InterPro" id="IPR036390">
    <property type="entry name" value="WH_DNA-bd_sf"/>
</dbReference>
<gene>
    <name evidence="3" type="ORF">LC087_03185</name>
</gene>
<dbReference type="EMBL" id="CP129013">
    <property type="protein sequence ID" value="WLR43215.1"/>
    <property type="molecule type" value="Genomic_DNA"/>
</dbReference>
<sequence length="232" mass="26855">MKDKLTTDNASGTMSVRYINKKGDEVSVKHILLGVLSWAPNSGYGIKSEVEYKGRELGWGRVSFGSIYPQLKKLVDEGLIQTLHTGNEGRKTKIYELTSKGWTELTHWLNQPPSPPEMRDELFIKMSFWDTGSPEDRKSLIHHLRSRLKENREMLSHFEEWTKNDLSAIGEIGGISMDFIIARIRFDIEWYEKMVAVMNQQSNIPRQDPDQLFEKAKARRIEALRKDLVDED</sequence>
<dbReference type="Proteomes" id="UP001197974">
    <property type="component" value="Chromosome"/>
</dbReference>
<keyword evidence="4" id="KW-1185">Reference proteome</keyword>
<evidence type="ECO:0000259" key="2">
    <source>
        <dbReference type="Pfam" id="PF10400"/>
    </source>
</evidence>
<evidence type="ECO:0000313" key="4">
    <source>
        <dbReference type="Proteomes" id="UP001197974"/>
    </source>
</evidence>
<dbReference type="RefSeq" id="WP_226539048.1">
    <property type="nucleotide sequence ID" value="NZ_CP129013.1"/>
</dbReference>
<evidence type="ECO:0000313" key="3">
    <source>
        <dbReference type="EMBL" id="WLR43215.1"/>
    </source>
</evidence>
<dbReference type="SUPFAM" id="SSF46785">
    <property type="entry name" value="Winged helix' DNA-binding domain"/>
    <property type="match status" value="1"/>
</dbReference>
<dbReference type="InterPro" id="IPR005149">
    <property type="entry name" value="Tscrpt_reg_PadR_N"/>
</dbReference>
<proteinExistence type="predicted"/>
<name>A0ABY9JXP6_9BACI</name>
<dbReference type="PANTHER" id="PTHR43252:SF2">
    <property type="entry name" value="TRANSCRIPTION REGULATOR, PADR-LIKE FAMILY"/>
    <property type="match status" value="1"/>
</dbReference>
<accession>A0ABY9JXP6</accession>
<dbReference type="Gene3D" id="1.10.10.10">
    <property type="entry name" value="Winged helix-like DNA-binding domain superfamily/Winged helix DNA-binding domain"/>
    <property type="match status" value="1"/>
</dbReference>
<dbReference type="PANTHER" id="PTHR43252">
    <property type="entry name" value="TRANSCRIPTIONAL REGULATOR YQJI"/>
    <property type="match status" value="1"/>
</dbReference>
<protein>
    <submittedName>
        <fullName evidence="3">PadR family transcriptional regulator</fullName>
    </submittedName>
</protein>